<accession>A4CK10</accession>
<sequence>MRILLTDTLKPGQLEWLDERIDRITGEPSGKDLFLSYSLIGRKIPGSGVELNQAAPSAVTDYIREHGIRCDQLARIYLLASVLEADPEYFTPKVATLIQVADTGELVTFLRYLPVLPAAGAFKESAVEALRTNIATVFDAIALGNPYPVEHFNQQQWNQMYLKAAFMGRDLLQIQGVGKRANAELARIISDYAHERWAASRAVDPQIWRPVGPFLEGPLIGDMQRLLDSPDIREQQAGYLCCRASDSEAAGKLIDGHPVEKKYEANPFDWRDIKA</sequence>
<dbReference type="InterPro" id="IPR047715">
    <property type="entry name" value="EboA_dom"/>
</dbReference>
<dbReference type="HOGENOM" id="CLU_084460_0_0_10"/>
<reference evidence="1 2" key="1">
    <citation type="journal article" date="2009" name="J. Bacteriol.">
        <title>Complete genome sequence of Robiginitalea biformata HTCC2501.</title>
        <authorList>
            <person name="Oh H.M."/>
            <person name="Giovannoni S.J."/>
            <person name="Lee K."/>
            <person name="Ferriera S."/>
            <person name="Johnson J."/>
            <person name="Cho J.C."/>
        </authorList>
    </citation>
    <scope>NUCLEOTIDE SEQUENCE [LARGE SCALE GENOMIC DNA]</scope>
    <source>
        <strain evidence="2">ATCC BAA-864 / HTCC2501 / KCTC 12146</strain>
    </source>
</reference>
<dbReference type="eggNOG" id="ENOG502Z98N">
    <property type="taxonomic scope" value="Bacteria"/>
</dbReference>
<evidence type="ECO:0000313" key="1">
    <source>
        <dbReference type="EMBL" id="EAR15209.1"/>
    </source>
</evidence>
<dbReference type="NCBIfam" id="NF035938">
    <property type="entry name" value="EboA_domain"/>
    <property type="match status" value="1"/>
</dbReference>
<proteinExistence type="predicted"/>
<gene>
    <name evidence="1" type="ordered locus">RB2501_12814</name>
</gene>
<dbReference type="AlphaFoldDB" id="A4CK10"/>
<organism evidence="1 2">
    <name type="scientific">Robiginitalea biformata (strain ATCC BAA-864 / DSM 15991 / KCTC 12146 / HTCC2501)</name>
    <dbReference type="NCBI Taxonomy" id="313596"/>
    <lineage>
        <taxon>Bacteria</taxon>
        <taxon>Pseudomonadati</taxon>
        <taxon>Bacteroidota</taxon>
        <taxon>Flavobacteriia</taxon>
        <taxon>Flavobacteriales</taxon>
        <taxon>Flavobacteriaceae</taxon>
        <taxon>Robiginitalea</taxon>
    </lineage>
</organism>
<keyword evidence="2" id="KW-1185">Reference proteome</keyword>
<dbReference type="STRING" id="313596.RB2501_12814"/>
<dbReference type="EMBL" id="CP001712">
    <property type="protein sequence ID" value="EAR15209.1"/>
    <property type="molecule type" value="Genomic_DNA"/>
</dbReference>
<dbReference type="Proteomes" id="UP000009049">
    <property type="component" value="Chromosome"/>
</dbReference>
<evidence type="ECO:0000313" key="2">
    <source>
        <dbReference type="Proteomes" id="UP000009049"/>
    </source>
</evidence>
<name>A4CK10_ROBBH</name>
<protein>
    <submittedName>
        <fullName evidence="1">Uncharacterized protein</fullName>
    </submittedName>
</protein>
<dbReference type="KEGG" id="rbi:RB2501_12814"/>